<dbReference type="RefSeq" id="WP_074910582.1">
    <property type="nucleotide sequence ID" value="NZ_FOVK01000001.1"/>
</dbReference>
<dbReference type="GO" id="GO:0005975">
    <property type="term" value="P:carbohydrate metabolic process"/>
    <property type="evidence" value="ECO:0007669"/>
    <property type="project" value="InterPro"/>
</dbReference>
<organism evidence="3 4">
    <name type="scientific">Proteiniclasticum ruminis</name>
    <dbReference type="NCBI Taxonomy" id="398199"/>
    <lineage>
        <taxon>Bacteria</taxon>
        <taxon>Bacillati</taxon>
        <taxon>Bacillota</taxon>
        <taxon>Clostridia</taxon>
        <taxon>Eubacteriales</taxon>
        <taxon>Clostridiaceae</taxon>
        <taxon>Proteiniclasticum</taxon>
    </lineage>
</organism>
<sequence>MRIAIGCDEAAYDLKHIIMKHLEMKGIEVKDFGSLKDESVLYPDVAYSVASEVADGSFERGILLCGTGIGMAITANKVPGIRAAVCHDPYSTERSRKSNNCQIMTMGARVVAPELATYLLDIWLASDFSCGGSQAKVDRITELENLKK</sequence>
<dbReference type="AlphaFoldDB" id="A0A1I4YUK1"/>
<reference evidence="3 4" key="1">
    <citation type="submission" date="2016-10" db="EMBL/GenBank/DDBJ databases">
        <authorList>
            <person name="de Groot N.N."/>
        </authorList>
    </citation>
    <scope>NUCLEOTIDE SEQUENCE [LARGE SCALE GENOMIC DNA]</scope>
    <source>
        <strain evidence="3 4">ML2</strain>
    </source>
</reference>
<dbReference type="PANTHER" id="PTHR43732:SF1">
    <property type="entry name" value="RIBOSE 5-PHOSPHATE ISOMERASE"/>
    <property type="match status" value="1"/>
</dbReference>
<dbReference type="Pfam" id="PF02502">
    <property type="entry name" value="LacAB_rpiB"/>
    <property type="match status" value="1"/>
</dbReference>
<evidence type="ECO:0000256" key="2">
    <source>
        <dbReference type="ARBA" id="ARBA00023235"/>
    </source>
</evidence>
<evidence type="ECO:0000313" key="4">
    <source>
        <dbReference type="Proteomes" id="UP000181899"/>
    </source>
</evidence>
<dbReference type="NCBIfam" id="TIGR01120">
    <property type="entry name" value="rpiB"/>
    <property type="match status" value="1"/>
</dbReference>
<proteinExistence type="inferred from homology"/>
<dbReference type="Gene3D" id="3.40.1400.10">
    <property type="entry name" value="Sugar-phosphate isomerase, RpiB/LacA/LacB"/>
    <property type="match status" value="1"/>
</dbReference>
<dbReference type="EMBL" id="FOVK01000001">
    <property type="protein sequence ID" value="SFN41691.1"/>
    <property type="molecule type" value="Genomic_DNA"/>
</dbReference>
<gene>
    <name evidence="3" type="ORF">SAMN04488695_101800</name>
</gene>
<dbReference type="GO" id="GO:0016861">
    <property type="term" value="F:intramolecular oxidoreductase activity, interconverting aldoses and ketoses"/>
    <property type="evidence" value="ECO:0007669"/>
    <property type="project" value="UniProtKB-ARBA"/>
</dbReference>
<dbReference type="PANTHER" id="PTHR43732">
    <property type="entry name" value="RIBOSE 5-PHOSPHATE ISOMERASE-RELATED"/>
    <property type="match status" value="1"/>
</dbReference>
<dbReference type="NCBIfam" id="NF004051">
    <property type="entry name" value="PRK05571.1"/>
    <property type="match status" value="1"/>
</dbReference>
<keyword evidence="4" id="KW-1185">Reference proteome</keyword>
<dbReference type="STRING" id="398199.SAMN05421804_101392"/>
<dbReference type="InterPro" id="IPR004785">
    <property type="entry name" value="RpiB"/>
</dbReference>
<protein>
    <submittedName>
        <fullName evidence="3">Ribose 5-phosphate isomerase B</fullName>
    </submittedName>
</protein>
<dbReference type="InterPro" id="IPR036569">
    <property type="entry name" value="RpiB_LacA_LacB_sf"/>
</dbReference>
<evidence type="ECO:0000313" key="3">
    <source>
        <dbReference type="EMBL" id="SFN41691.1"/>
    </source>
</evidence>
<dbReference type="SUPFAM" id="SSF89623">
    <property type="entry name" value="Ribose/Galactose isomerase RpiB/AlsB"/>
    <property type="match status" value="1"/>
</dbReference>
<dbReference type="eggNOG" id="COG0698">
    <property type="taxonomic scope" value="Bacteria"/>
</dbReference>
<dbReference type="PIRSF" id="PIRSF005384">
    <property type="entry name" value="RpiB_LacA_B"/>
    <property type="match status" value="1"/>
</dbReference>
<dbReference type="InterPro" id="IPR003500">
    <property type="entry name" value="RpiB_LacA_LacB"/>
</dbReference>
<keyword evidence="2 3" id="KW-0413">Isomerase</keyword>
<dbReference type="Proteomes" id="UP000181899">
    <property type="component" value="Unassembled WGS sequence"/>
</dbReference>
<dbReference type="InterPro" id="IPR051812">
    <property type="entry name" value="SPI_LacAB/RpiB"/>
</dbReference>
<name>A0A1I4YUK1_9CLOT</name>
<accession>A0A1I4YUK1</accession>
<comment type="similarity">
    <text evidence="1">Belongs to the LacAB/RpiB family.</text>
</comment>
<dbReference type="OrthoDB" id="1778624at2"/>
<evidence type="ECO:0000256" key="1">
    <source>
        <dbReference type="ARBA" id="ARBA00008754"/>
    </source>
</evidence>
<dbReference type="NCBIfam" id="TIGR00689">
    <property type="entry name" value="rpiB_lacA_lacB"/>
    <property type="match status" value="1"/>
</dbReference>